<dbReference type="EMBL" id="BARW01000577">
    <property type="protein sequence ID" value="GAI66358.1"/>
    <property type="molecule type" value="Genomic_DNA"/>
</dbReference>
<evidence type="ECO:0000313" key="1">
    <source>
        <dbReference type="EMBL" id="GAI66358.1"/>
    </source>
</evidence>
<organism evidence="1">
    <name type="scientific">marine sediment metagenome</name>
    <dbReference type="NCBI Taxonomy" id="412755"/>
    <lineage>
        <taxon>unclassified sequences</taxon>
        <taxon>metagenomes</taxon>
        <taxon>ecological metagenomes</taxon>
    </lineage>
</organism>
<accession>X1QDQ8</accession>
<dbReference type="AlphaFoldDB" id="X1QDQ8"/>
<sequence>MKSFSIGIGAGVADKTEIALPTGISGVFRSLCDPCAYIAVADAGAAETQQALTVQPSYVDTDILANEIALSPAGDKIKLGDDLSATGLGGVVLTISGIPYVEGYPEP</sequence>
<protein>
    <submittedName>
        <fullName evidence="1">Uncharacterized protein</fullName>
    </submittedName>
</protein>
<gene>
    <name evidence="1" type="ORF">S12H4_02382</name>
</gene>
<proteinExistence type="predicted"/>
<name>X1QDQ8_9ZZZZ</name>
<comment type="caution">
    <text evidence="1">The sequence shown here is derived from an EMBL/GenBank/DDBJ whole genome shotgun (WGS) entry which is preliminary data.</text>
</comment>
<reference evidence="1" key="1">
    <citation type="journal article" date="2014" name="Front. Microbiol.">
        <title>High frequency of phylogenetically diverse reductive dehalogenase-homologous genes in deep subseafloor sedimentary metagenomes.</title>
        <authorList>
            <person name="Kawai M."/>
            <person name="Futagami T."/>
            <person name="Toyoda A."/>
            <person name="Takaki Y."/>
            <person name="Nishi S."/>
            <person name="Hori S."/>
            <person name="Arai W."/>
            <person name="Tsubouchi T."/>
            <person name="Morono Y."/>
            <person name="Uchiyama I."/>
            <person name="Ito T."/>
            <person name="Fujiyama A."/>
            <person name="Inagaki F."/>
            <person name="Takami H."/>
        </authorList>
    </citation>
    <scope>NUCLEOTIDE SEQUENCE</scope>
    <source>
        <strain evidence="1">Expedition CK06-06</strain>
    </source>
</reference>